<proteinExistence type="predicted"/>
<dbReference type="EMBL" id="JACHDE010000032">
    <property type="protein sequence ID" value="MBB5405379.1"/>
    <property type="molecule type" value="Genomic_DNA"/>
</dbReference>
<organism evidence="1 2">
    <name type="scientific">Paraburkholderia youngii</name>
    <dbReference type="NCBI Taxonomy" id="2782701"/>
    <lineage>
        <taxon>Bacteria</taxon>
        <taxon>Pseudomonadati</taxon>
        <taxon>Pseudomonadota</taxon>
        <taxon>Betaproteobacteria</taxon>
        <taxon>Burkholderiales</taxon>
        <taxon>Burkholderiaceae</taxon>
        <taxon>Paraburkholderia</taxon>
    </lineage>
</organism>
<gene>
    <name evidence="1" type="ORF">HDG41_007475</name>
</gene>
<sequence>MRKTKGIRTSRIHVFAVLAVLFHDLRGSIACTNCWLRLLPLSVSGCLNCSGTSSRCFRGGGKRPLLHDSRIPFITLVKSGGLEIPIKDFPKGINCLYLISPLLLRYKLRQRFIGDQKMQSIRKNRPLLSPKQWSLSAEKRSIECLIARFCDAYLHGSLQHRGMQAMTKSRPVAVQH</sequence>
<dbReference type="AlphaFoldDB" id="A0A7W8LE67"/>
<name>A0A7W8LE67_9BURK</name>
<accession>A0A7W8LE67</accession>
<comment type="caution">
    <text evidence="1">The sequence shown here is derived from an EMBL/GenBank/DDBJ whole genome shotgun (WGS) entry which is preliminary data.</text>
</comment>
<dbReference type="Proteomes" id="UP000592820">
    <property type="component" value="Unassembled WGS sequence"/>
</dbReference>
<evidence type="ECO:0000313" key="1">
    <source>
        <dbReference type="EMBL" id="MBB5405379.1"/>
    </source>
</evidence>
<evidence type="ECO:0000313" key="2">
    <source>
        <dbReference type="Proteomes" id="UP000592820"/>
    </source>
</evidence>
<reference evidence="1 2" key="1">
    <citation type="submission" date="2020-08" db="EMBL/GenBank/DDBJ databases">
        <title>Genomic Encyclopedia of Type Strains, Phase IV (KMG-V): Genome sequencing to study the core and pangenomes of soil and plant-associated prokaryotes.</title>
        <authorList>
            <person name="Whitman W."/>
        </authorList>
    </citation>
    <scope>NUCLEOTIDE SEQUENCE [LARGE SCALE GENOMIC DNA]</scope>
    <source>
        <strain evidence="1 2">JPY162</strain>
    </source>
</reference>
<protein>
    <submittedName>
        <fullName evidence="1">Uncharacterized protein</fullName>
    </submittedName>
</protein>